<feature type="region of interest" description="Disordered" evidence="1">
    <location>
        <begin position="1"/>
        <end position="25"/>
    </location>
</feature>
<protein>
    <submittedName>
        <fullName evidence="2">Uncharacterized protein</fullName>
    </submittedName>
</protein>
<name>A0A841CI70_9PSEU</name>
<keyword evidence="3" id="KW-1185">Reference proteome</keyword>
<reference evidence="2 3" key="1">
    <citation type="submission" date="2020-08" db="EMBL/GenBank/DDBJ databases">
        <title>Genomic Encyclopedia of Type Strains, Phase III (KMG-III): the genomes of soil and plant-associated and newly described type strains.</title>
        <authorList>
            <person name="Whitman W."/>
        </authorList>
    </citation>
    <scope>NUCLEOTIDE SEQUENCE [LARGE SCALE GENOMIC DNA]</scope>
    <source>
        <strain evidence="2 3">CECT 8640</strain>
    </source>
</reference>
<sequence>MMTKSGPAASRHRRTTSTAVRRRFSALPPHRSVRLLVRGARNWLMK</sequence>
<feature type="compositionally biased region" description="Basic residues" evidence="1">
    <location>
        <begin position="10"/>
        <end position="24"/>
    </location>
</feature>
<gene>
    <name evidence="2" type="ORF">FHS29_003704</name>
</gene>
<evidence type="ECO:0000313" key="2">
    <source>
        <dbReference type="EMBL" id="MBB5957111.1"/>
    </source>
</evidence>
<evidence type="ECO:0000313" key="3">
    <source>
        <dbReference type="Proteomes" id="UP000547510"/>
    </source>
</evidence>
<proteinExistence type="predicted"/>
<dbReference type="Proteomes" id="UP000547510">
    <property type="component" value="Unassembled WGS sequence"/>
</dbReference>
<organism evidence="2 3">
    <name type="scientific">Saccharothrix tamanrassetensis</name>
    <dbReference type="NCBI Taxonomy" id="1051531"/>
    <lineage>
        <taxon>Bacteria</taxon>
        <taxon>Bacillati</taxon>
        <taxon>Actinomycetota</taxon>
        <taxon>Actinomycetes</taxon>
        <taxon>Pseudonocardiales</taxon>
        <taxon>Pseudonocardiaceae</taxon>
        <taxon>Saccharothrix</taxon>
    </lineage>
</organism>
<accession>A0A841CI70</accession>
<evidence type="ECO:0000256" key="1">
    <source>
        <dbReference type="SAM" id="MobiDB-lite"/>
    </source>
</evidence>
<dbReference type="AlphaFoldDB" id="A0A841CI70"/>
<dbReference type="EMBL" id="JACHJN010000005">
    <property type="protein sequence ID" value="MBB5957111.1"/>
    <property type="molecule type" value="Genomic_DNA"/>
</dbReference>
<comment type="caution">
    <text evidence="2">The sequence shown here is derived from an EMBL/GenBank/DDBJ whole genome shotgun (WGS) entry which is preliminary data.</text>
</comment>